<dbReference type="EMBL" id="VMFD01000075">
    <property type="protein sequence ID" value="TSC64944.1"/>
    <property type="molecule type" value="Genomic_DNA"/>
</dbReference>
<sequence length="36" mass="3974">LGLQAEQVRKQALVIQLIRFEMVSAHRIQATPGITG</sequence>
<proteinExistence type="predicted"/>
<feature type="non-terminal residue" evidence="1">
    <location>
        <position position="1"/>
    </location>
</feature>
<organism evidence="1 2">
    <name type="scientific">Candidatus Berkelbacteria bacterium Gr01-1014_85</name>
    <dbReference type="NCBI Taxonomy" id="2017150"/>
    <lineage>
        <taxon>Bacteria</taxon>
        <taxon>Candidatus Berkelbacteria</taxon>
    </lineage>
</organism>
<comment type="caution">
    <text evidence="1">The sequence shown here is derived from an EMBL/GenBank/DDBJ whole genome shotgun (WGS) entry which is preliminary data.</text>
</comment>
<name>A0A554J9B7_9BACT</name>
<accession>A0A554J9B7</accession>
<reference evidence="1 2" key="1">
    <citation type="submission" date="2017-08" db="EMBL/GenBank/DDBJ databases">
        <title>Mechanisms for carbon and nitrogen cycling indicate functional differentiation within the Candidate Phyla Radiation.</title>
        <authorList>
            <person name="Danczak R.E."/>
            <person name="Johnston M.D."/>
            <person name="Kenah C."/>
            <person name="Slattery M."/>
            <person name="Wrighton K.C."/>
            <person name="Wilkins M.J."/>
        </authorList>
    </citation>
    <scope>NUCLEOTIDE SEQUENCE [LARGE SCALE GENOMIC DNA]</scope>
    <source>
        <strain evidence="1">Gr01-1014_85</strain>
    </source>
</reference>
<evidence type="ECO:0000313" key="1">
    <source>
        <dbReference type="EMBL" id="TSC64944.1"/>
    </source>
</evidence>
<protein>
    <submittedName>
        <fullName evidence="1">Uncharacterized protein</fullName>
    </submittedName>
</protein>
<dbReference type="AlphaFoldDB" id="A0A554J9B7"/>
<dbReference type="Proteomes" id="UP000316253">
    <property type="component" value="Unassembled WGS sequence"/>
</dbReference>
<evidence type="ECO:0000313" key="2">
    <source>
        <dbReference type="Proteomes" id="UP000316253"/>
    </source>
</evidence>
<gene>
    <name evidence="1" type="ORF">CEO22_655</name>
</gene>